<accession>A0A1Z9YYT7</accession>
<gene>
    <name evidence="3" type="ORF">CAP51_06330</name>
</gene>
<evidence type="ECO:0000256" key="1">
    <source>
        <dbReference type="SAM" id="Coils"/>
    </source>
</evidence>
<feature type="coiled-coil region" evidence="1">
    <location>
        <begin position="130"/>
        <end position="161"/>
    </location>
</feature>
<dbReference type="EMBL" id="NEXX01000002">
    <property type="protein sequence ID" value="OUY07379.1"/>
    <property type="molecule type" value="Genomic_DNA"/>
</dbReference>
<feature type="compositionally biased region" description="Polar residues" evidence="2">
    <location>
        <begin position="12"/>
        <end position="24"/>
    </location>
</feature>
<organism evidence="3 4">
    <name type="scientific">Acinetobacter populi</name>
    <dbReference type="NCBI Taxonomy" id="1582270"/>
    <lineage>
        <taxon>Bacteria</taxon>
        <taxon>Pseudomonadati</taxon>
        <taxon>Pseudomonadota</taxon>
        <taxon>Gammaproteobacteria</taxon>
        <taxon>Moraxellales</taxon>
        <taxon>Moraxellaceae</taxon>
        <taxon>Acinetobacter</taxon>
    </lineage>
</organism>
<proteinExistence type="predicted"/>
<dbReference type="AlphaFoldDB" id="A0A1Z9YYT7"/>
<feature type="region of interest" description="Disordered" evidence="2">
    <location>
        <begin position="1"/>
        <end position="30"/>
    </location>
</feature>
<evidence type="ECO:0000313" key="4">
    <source>
        <dbReference type="Proteomes" id="UP000196536"/>
    </source>
</evidence>
<dbReference type="Proteomes" id="UP000196536">
    <property type="component" value="Unassembled WGS sequence"/>
</dbReference>
<feature type="compositionally biased region" description="Basic and acidic residues" evidence="2">
    <location>
        <begin position="1"/>
        <end position="11"/>
    </location>
</feature>
<dbReference type="RefSeq" id="WP_087619932.1">
    <property type="nucleotide sequence ID" value="NZ_NEXX01000002.1"/>
</dbReference>
<comment type="caution">
    <text evidence="3">The sequence shown here is derived from an EMBL/GenBank/DDBJ whole genome shotgun (WGS) entry which is preliminary data.</text>
</comment>
<evidence type="ECO:0000256" key="2">
    <source>
        <dbReference type="SAM" id="MobiDB-lite"/>
    </source>
</evidence>
<name>A0A1Z9YYT7_9GAMM</name>
<keyword evidence="1" id="KW-0175">Coiled coil</keyword>
<dbReference type="InterPro" id="IPR008769">
    <property type="entry name" value="PhaF_PhaI"/>
</dbReference>
<sequence>MSKTDMEHQDQSSEPIATEQQDAKIQSKRKSPLELRRYTKQIWLAGLGAFSRAEEEGNKLFDSLVKVGEELEAKTVDIADNTAEKVGEVTGKAIERVTDTVDKVEKLIDQRTHHTLNRIGLVTPKDILLIEQLLLNLSDKVDQLANANQKLIEEIEYLKKNKK</sequence>
<protein>
    <submittedName>
        <fullName evidence="3">Poly(Hydroxyalcanoate) granule associated protein</fullName>
    </submittedName>
</protein>
<evidence type="ECO:0000313" key="3">
    <source>
        <dbReference type="EMBL" id="OUY07379.1"/>
    </source>
</evidence>
<dbReference type="PANTHER" id="PTHR38664:SF1">
    <property type="entry name" value="SLR0058 PROTEIN"/>
    <property type="match status" value="1"/>
</dbReference>
<dbReference type="PANTHER" id="PTHR38664">
    <property type="entry name" value="SLR0058 PROTEIN"/>
    <property type="match status" value="1"/>
</dbReference>
<keyword evidence="4" id="KW-1185">Reference proteome</keyword>
<reference evidence="3 4" key="1">
    <citation type="submission" date="2017-05" db="EMBL/GenBank/DDBJ databases">
        <title>Acinetobacter populi ANC 5415 (= PBJ7), whole genome shotgun sequencing project.</title>
        <authorList>
            <person name="Nemec A."/>
            <person name="Radolfova-Krizova L."/>
        </authorList>
    </citation>
    <scope>NUCLEOTIDE SEQUENCE [LARGE SCALE GENOMIC DNA]</scope>
    <source>
        <strain evidence="3 4">PBJ7</strain>
    </source>
</reference>
<dbReference type="Pfam" id="PF05597">
    <property type="entry name" value="Phasin"/>
    <property type="match status" value="1"/>
</dbReference>